<proteinExistence type="predicted"/>
<gene>
    <name evidence="1" type="ORF">PanWU01x14_368300</name>
</gene>
<evidence type="ECO:0000313" key="1">
    <source>
        <dbReference type="EMBL" id="PON31642.1"/>
    </source>
</evidence>
<comment type="caution">
    <text evidence="1">The sequence shown here is derived from an EMBL/GenBank/DDBJ whole genome shotgun (WGS) entry which is preliminary data.</text>
</comment>
<protein>
    <submittedName>
        <fullName evidence="1">Uncharacterized protein</fullName>
    </submittedName>
</protein>
<keyword evidence="2" id="KW-1185">Reference proteome</keyword>
<dbReference type="EMBL" id="JXTB01000967">
    <property type="protein sequence ID" value="PON31642.1"/>
    <property type="molecule type" value="Genomic_DNA"/>
</dbReference>
<organism evidence="1 2">
    <name type="scientific">Parasponia andersonii</name>
    <name type="common">Sponia andersonii</name>
    <dbReference type="NCBI Taxonomy" id="3476"/>
    <lineage>
        <taxon>Eukaryota</taxon>
        <taxon>Viridiplantae</taxon>
        <taxon>Streptophyta</taxon>
        <taxon>Embryophyta</taxon>
        <taxon>Tracheophyta</taxon>
        <taxon>Spermatophyta</taxon>
        <taxon>Magnoliopsida</taxon>
        <taxon>eudicotyledons</taxon>
        <taxon>Gunneridae</taxon>
        <taxon>Pentapetalae</taxon>
        <taxon>rosids</taxon>
        <taxon>fabids</taxon>
        <taxon>Rosales</taxon>
        <taxon>Cannabaceae</taxon>
        <taxon>Parasponia</taxon>
    </lineage>
</organism>
<name>A0A2P5A537_PARAD</name>
<dbReference type="AlphaFoldDB" id="A0A2P5A537"/>
<dbReference type="Proteomes" id="UP000237105">
    <property type="component" value="Unassembled WGS sequence"/>
</dbReference>
<evidence type="ECO:0000313" key="2">
    <source>
        <dbReference type="Proteomes" id="UP000237105"/>
    </source>
</evidence>
<reference evidence="2" key="1">
    <citation type="submission" date="2016-06" db="EMBL/GenBank/DDBJ databases">
        <title>Parallel loss of symbiosis genes in relatives of nitrogen-fixing non-legume Parasponia.</title>
        <authorList>
            <person name="Van Velzen R."/>
            <person name="Holmer R."/>
            <person name="Bu F."/>
            <person name="Rutten L."/>
            <person name="Van Zeijl A."/>
            <person name="Liu W."/>
            <person name="Santuari L."/>
            <person name="Cao Q."/>
            <person name="Sharma T."/>
            <person name="Shen D."/>
            <person name="Roswanjaya Y."/>
            <person name="Wardhani T."/>
            <person name="Kalhor M.S."/>
            <person name="Jansen J."/>
            <person name="Van den Hoogen J."/>
            <person name="Gungor B."/>
            <person name="Hartog M."/>
            <person name="Hontelez J."/>
            <person name="Verver J."/>
            <person name="Yang W.-C."/>
            <person name="Schijlen E."/>
            <person name="Repin R."/>
            <person name="Schilthuizen M."/>
            <person name="Schranz E."/>
            <person name="Heidstra R."/>
            <person name="Miyata K."/>
            <person name="Fedorova E."/>
            <person name="Kohlen W."/>
            <person name="Bisseling T."/>
            <person name="Smit S."/>
            <person name="Geurts R."/>
        </authorList>
    </citation>
    <scope>NUCLEOTIDE SEQUENCE [LARGE SCALE GENOMIC DNA]</scope>
    <source>
        <strain evidence="2">cv. WU1-14</strain>
    </source>
</reference>
<sequence>MEDDDTTITSNHVPILQEVNSSTFQLWVELLENLVFITQDDFLVDDDEFEDDTLEEYDDEAIEIVNSDISSEMSSASRTPLSFGLSSDGFDSKGKRIREETRGIAIEKELR</sequence>
<accession>A0A2P5A537</accession>